<feature type="domain" description="Pectate lyase" evidence="5">
    <location>
        <begin position="81"/>
        <end position="283"/>
    </location>
</feature>
<comment type="subcellular location">
    <subcellularLocation>
        <location evidence="2">Secreted</location>
    </subcellularLocation>
</comment>
<feature type="signal peptide" evidence="4">
    <location>
        <begin position="1"/>
        <end position="26"/>
    </location>
</feature>
<proteinExistence type="inferred from homology"/>
<dbReference type="PANTHER" id="PTHR31683:SF18">
    <property type="entry name" value="PECTATE LYASE 21-RELATED"/>
    <property type="match status" value="1"/>
</dbReference>
<evidence type="ECO:0000256" key="4">
    <source>
        <dbReference type="SAM" id="SignalP"/>
    </source>
</evidence>
<dbReference type="InterPro" id="IPR011050">
    <property type="entry name" value="Pectin_lyase_fold/virulence"/>
</dbReference>
<comment type="similarity">
    <text evidence="2">Belongs to the polysaccharide lyase 1 family.</text>
</comment>
<keyword evidence="2" id="KW-0624">Polysaccharide degradation</keyword>
<organism evidence="6 7">
    <name type="scientific">Nocardiopsis aegyptia</name>
    <dbReference type="NCBI Taxonomy" id="220378"/>
    <lineage>
        <taxon>Bacteria</taxon>
        <taxon>Bacillati</taxon>
        <taxon>Actinomycetota</taxon>
        <taxon>Actinomycetes</taxon>
        <taxon>Streptosporangiales</taxon>
        <taxon>Nocardiopsidaceae</taxon>
        <taxon>Nocardiopsis</taxon>
    </lineage>
</organism>
<protein>
    <submittedName>
        <fullName evidence="6">Pectate lyase</fullName>
    </submittedName>
</protein>
<feature type="region of interest" description="Disordered" evidence="3">
    <location>
        <begin position="21"/>
        <end position="84"/>
    </location>
</feature>
<dbReference type="SUPFAM" id="SSF51126">
    <property type="entry name" value="Pectin lyase-like"/>
    <property type="match status" value="1"/>
</dbReference>
<dbReference type="GO" id="GO:0005576">
    <property type="term" value="C:extracellular region"/>
    <property type="evidence" value="ECO:0007669"/>
    <property type="project" value="UniProtKB-SubCell"/>
</dbReference>
<dbReference type="PANTHER" id="PTHR31683">
    <property type="entry name" value="PECTATE LYASE 18-RELATED"/>
    <property type="match status" value="1"/>
</dbReference>
<feature type="chain" id="PRO_5038756913" evidence="4">
    <location>
        <begin position="27"/>
        <end position="344"/>
    </location>
</feature>
<dbReference type="InterPro" id="IPR045032">
    <property type="entry name" value="PEL"/>
</dbReference>
<evidence type="ECO:0000256" key="3">
    <source>
        <dbReference type="SAM" id="MobiDB-lite"/>
    </source>
</evidence>
<gene>
    <name evidence="6" type="ORF">HNR10_001613</name>
</gene>
<dbReference type="Proteomes" id="UP000572051">
    <property type="component" value="Unassembled WGS sequence"/>
</dbReference>
<dbReference type="SMART" id="SM00656">
    <property type="entry name" value="Amb_all"/>
    <property type="match status" value="1"/>
</dbReference>
<keyword evidence="4" id="KW-0732">Signal</keyword>
<dbReference type="GO" id="GO:0030570">
    <property type="term" value="F:pectate lyase activity"/>
    <property type="evidence" value="ECO:0007669"/>
    <property type="project" value="InterPro"/>
</dbReference>
<dbReference type="AlphaFoldDB" id="A0A7Z0EKT5"/>
<dbReference type="Pfam" id="PF00544">
    <property type="entry name" value="Pectate_lyase_4"/>
    <property type="match status" value="1"/>
</dbReference>
<keyword evidence="2" id="KW-0119">Carbohydrate metabolism</keyword>
<dbReference type="RefSeq" id="WP_179822070.1">
    <property type="nucleotide sequence ID" value="NZ_JACCFS010000001.1"/>
</dbReference>
<dbReference type="InterPro" id="IPR002022">
    <property type="entry name" value="Pec_lyase"/>
</dbReference>
<evidence type="ECO:0000313" key="6">
    <source>
        <dbReference type="EMBL" id="NYJ33732.1"/>
    </source>
</evidence>
<keyword evidence="1 2" id="KW-0456">Lyase</keyword>
<evidence type="ECO:0000256" key="2">
    <source>
        <dbReference type="RuleBase" id="RU361173"/>
    </source>
</evidence>
<name>A0A7Z0EKT5_9ACTN</name>
<evidence type="ECO:0000256" key="1">
    <source>
        <dbReference type="ARBA" id="ARBA00023239"/>
    </source>
</evidence>
<reference evidence="6 7" key="1">
    <citation type="submission" date="2020-07" db="EMBL/GenBank/DDBJ databases">
        <title>Sequencing the genomes of 1000 actinobacteria strains.</title>
        <authorList>
            <person name="Klenk H.-P."/>
        </authorList>
    </citation>
    <scope>NUCLEOTIDE SEQUENCE [LARGE SCALE GENOMIC DNA]</scope>
    <source>
        <strain evidence="6 7">DSM 44442</strain>
    </source>
</reference>
<accession>A0A7Z0EKT5</accession>
<evidence type="ECO:0000259" key="5">
    <source>
        <dbReference type="SMART" id="SM00656"/>
    </source>
</evidence>
<feature type="compositionally biased region" description="Acidic residues" evidence="3">
    <location>
        <begin position="40"/>
        <end position="57"/>
    </location>
</feature>
<evidence type="ECO:0000313" key="7">
    <source>
        <dbReference type="Proteomes" id="UP000572051"/>
    </source>
</evidence>
<dbReference type="PROSITE" id="PS51257">
    <property type="entry name" value="PROKAR_LIPOPROTEIN"/>
    <property type="match status" value="1"/>
</dbReference>
<dbReference type="InterPro" id="IPR012334">
    <property type="entry name" value="Pectin_lyas_fold"/>
</dbReference>
<dbReference type="Gene3D" id="2.160.20.10">
    <property type="entry name" value="Single-stranded right-handed beta-helix, Pectin lyase-like"/>
    <property type="match status" value="1"/>
</dbReference>
<comment type="caution">
    <text evidence="6">The sequence shown here is derived from an EMBL/GenBank/DDBJ whole genome shotgun (WGS) entry which is preliminary data.</text>
</comment>
<keyword evidence="7" id="KW-1185">Reference proteome</keyword>
<sequence length="344" mass="35650">MRLHPFAAAGAAALLCAALVSCSSDDDPPDSEPVNADVAPEPEEESAAPSDTDEEEVTALGWAGHPGEVDGEEHSGVTGGADGETVTAADADDLAEHLSSDEPLTVEVNGTIDLDGSLEVGSDKTLVAGEDGAELTDGRLVVDGANNVVLDGLSVEADGTALAVRGGSHHVWVDGSRFSGSDDDPLVTVDDGSDYVTLSWNHFSDAESALAVGSEDDEPGALRVSVHHNFFNGTAGAQPQARNAEHVHVFNNYFRGNADYGVLSTHGSLVLVEGNYFEDTAMSVSSGDEEPGNVVTRDNLLVDTEQPELRGDVPDPPYAYEVDDTVDVPDLVTNGAGLSSSVRP</sequence>
<keyword evidence="2" id="KW-0964">Secreted</keyword>
<feature type="region of interest" description="Disordered" evidence="3">
    <location>
        <begin position="305"/>
        <end position="326"/>
    </location>
</feature>
<dbReference type="EMBL" id="JACCFS010000001">
    <property type="protein sequence ID" value="NYJ33732.1"/>
    <property type="molecule type" value="Genomic_DNA"/>
</dbReference>
<dbReference type="GO" id="GO:0000272">
    <property type="term" value="P:polysaccharide catabolic process"/>
    <property type="evidence" value="ECO:0007669"/>
    <property type="project" value="UniProtKB-KW"/>
</dbReference>